<proteinExistence type="predicted"/>
<evidence type="ECO:0008006" key="3">
    <source>
        <dbReference type="Google" id="ProtNLM"/>
    </source>
</evidence>
<name>A0A917UVH5_9DEIO</name>
<sequence>MSNHPLLTQFLTALQAAVVQEPLSPAPMPDDSGIERLLAQLPSTMYAELGEYLSVRLRAEERGPFDVVLALPEGVRLAEQIADRLRLPLARVQGQPGHWKIDPVLLRNRPRALMVSRELTTGRAEMEASVLANKYACEVKTLACVLERSTAPGRHRVLLLGVQTVAAVCLAHVPASPETRAGWVIERRRGQERPER</sequence>
<evidence type="ECO:0000313" key="1">
    <source>
        <dbReference type="EMBL" id="GGJ87741.1"/>
    </source>
</evidence>
<organism evidence="1 2">
    <name type="scientific">Deinococcus aquiradiocola</name>
    <dbReference type="NCBI Taxonomy" id="393059"/>
    <lineage>
        <taxon>Bacteria</taxon>
        <taxon>Thermotogati</taxon>
        <taxon>Deinococcota</taxon>
        <taxon>Deinococci</taxon>
        <taxon>Deinococcales</taxon>
        <taxon>Deinococcaceae</taxon>
        <taxon>Deinococcus</taxon>
    </lineage>
</organism>
<dbReference type="AlphaFoldDB" id="A0A917UVH5"/>
<reference evidence="1" key="2">
    <citation type="submission" date="2020-09" db="EMBL/GenBank/DDBJ databases">
        <authorList>
            <person name="Sun Q."/>
            <person name="Ohkuma M."/>
        </authorList>
    </citation>
    <scope>NUCLEOTIDE SEQUENCE</scope>
    <source>
        <strain evidence="1">JCM 14371</strain>
    </source>
</reference>
<keyword evidence="2" id="KW-1185">Reference proteome</keyword>
<dbReference type="Proteomes" id="UP000635726">
    <property type="component" value="Unassembled WGS sequence"/>
</dbReference>
<comment type="caution">
    <text evidence="1">The sequence shown here is derived from an EMBL/GenBank/DDBJ whole genome shotgun (WGS) entry which is preliminary data.</text>
</comment>
<evidence type="ECO:0000313" key="2">
    <source>
        <dbReference type="Proteomes" id="UP000635726"/>
    </source>
</evidence>
<dbReference type="Gene3D" id="3.40.50.2020">
    <property type="match status" value="1"/>
</dbReference>
<gene>
    <name evidence="1" type="ORF">GCM10008939_34810</name>
</gene>
<dbReference type="RefSeq" id="WP_188964584.1">
    <property type="nucleotide sequence ID" value="NZ_BMOE01000019.1"/>
</dbReference>
<accession>A0A917UVH5</accession>
<dbReference type="InterPro" id="IPR029057">
    <property type="entry name" value="PRTase-like"/>
</dbReference>
<protein>
    <recommendedName>
        <fullName evidence="3">Phosphoribosyltransferase</fullName>
    </recommendedName>
</protein>
<reference evidence="1" key="1">
    <citation type="journal article" date="2014" name="Int. J. Syst. Evol. Microbiol.">
        <title>Complete genome sequence of Corynebacterium casei LMG S-19264T (=DSM 44701T), isolated from a smear-ripened cheese.</title>
        <authorList>
            <consortium name="US DOE Joint Genome Institute (JGI-PGF)"/>
            <person name="Walter F."/>
            <person name="Albersmeier A."/>
            <person name="Kalinowski J."/>
            <person name="Ruckert C."/>
        </authorList>
    </citation>
    <scope>NUCLEOTIDE SEQUENCE</scope>
    <source>
        <strain evidence="1">JCM 14371</strain>
    </source>
</reference>
<dbReference type="EMBL" id="BMOE01000019">
    <property type="protein sequence ID" value="GGJ87741.1"/>
    <property type="molecule type" value="Genomic_DNA"/>
</dbReference>